<dbReference type="InterPro" id="IPR004045">
    <property type="entry name" value="Glutathione_S-Trfase_N"/>
</dbReference>
<name>A0ABT0REG2_9SPHN</name>
<evidence type="ECO:0000313" key="4">
    <source>
        <dbReference type="EMBL" id="MCL6678675.1"/>
    </source>
</evidence>
<keyword evidence="5" id="KW-1185">Reference proteome</keyword>
<dbReference type="CDD" id="cd03057">
    <property type="entry name" value="GST_N_Beta"/>
    <property type="match status" value="1"/>
</dbReference>
<dbReference type="SUPFAM" id="SSF52833">
    <property type="entry name" value="Thioredoxin-like"/>
    <property type="match status" value="1"/>
</dbReference>
<dbReference type="SFLD" id="SFLDG00358">
    <property type="entry name" value="Main_(cytGST)"/>
    <property type="match status" value="1"/>
</dbReference>
<feature type="domain" description="GST C-terminal" evidence="3">
    <location>
        <begin position="86"/>
        <end position="210"/>
    </location>
</feature>
<dbReference type="CDD" id="cd03188">
    <property type="entry name" value="GST_C_Beta"/>
    <property type="match status" value="1"/>
</dbReference>
<dbReference type="Pfam" id="PF02798">
    <property type="entry name" value="GST_N"/>
    <property type="match status" value="1"/>
</dbReference>
<dbReference type="Proteomes" id="UP001165343">
    <property type="component" value="Unassembled WGS sequence"/>
</dbReference>
<dbReference type="PANTHER" id="PTHR44051">
    <property type="entry name" value="GLUTATHIONE S-TRANSFERASE-RELATED"/>
    <property type="match status" value="1"/>
</dbReference>
<dbReference type="Gene3D" id="1.20.1050.10">
    <property type="match status" value="1"/>
</dbReference>
<dbReference type="InterPro" id="IPR036249">
    <property type="entry name" value="Thioredoxin-like_sf"/>
</dbReference>
<dbReference type="SUPFAM" id="SSF47616">
    <property type="entry name" value="GST C-terminal domain-like"/>
    <property type="match status" value="1"/>
</dbReference>
<dbReference type="SFLD" id="SFLDS00019">
    <property type="entry name" value="Glutathione_Transferase_(cytos"/>
    <property type="match status" value="1"/>
</dbReference>
<dbReference type="Gene3D" id="3.40.30.10">
    <property type="entry name" value="Glutaredoxin"/>
    <property type="match status" value="1"/>
</dbReference>
<comment type="caution">
    <text evidence="4">The sequence shown here is derived from an EMBL/GenBank/DDBJ whole genome shotgun (WGS) entry which is preliminary data.</text>
</comment>
<dbReference type="PROSITE" id="PS50404">
    <property type="entry name" value="GST_NTER"/>
    <property type="match status" value="1"/>
</dbReference>
<evidence type="ECO:0000259" key="2">
    <source>
        <dbReference type="PROSITE" id="PS50404"/>
    </source>
</evidence>
<proteinExistence type="inferred from homology"/>
<feature type="domain" description="GST N-terminal" evidence="2">
    <location>
        <begin position="1"/>
        <end position="80"/>
    </location>
</feature>
<comment type="similarity">
    <text evidence="1">Belongs to the GST superfamily.</text>
</comment>
<evidence type="ECO:0000259" key="3">
    <source>
        <dbReference type="PROSITE" id="PS50405"/>
    </source>
</evidence>
<dbReference type="PANTHER" id="PTHR44051:SF8">
    <property type="entry name" value="GLUTATHIONE S-TRANSFERASE GSTA"/>
    <property type="match status" value="1"/>
</dbReference>
<dbReference type="InterPro" id="IPR040079">
    <property type="entry name" value="Glutathione_S-Trfase"/>
</dbReference>
<dbReference type="PROSITE" id="PS50405">
    <property type="entry name" value="GST_CTER"/>
    <property type="match status" value="1"/>
</dbReference>
<sequence length="213" mass="23320">MLKLFYSPGACSIVPHIALEEAGAEFEPVRVMLAEGEHMRPEYLAINPHARVPALGTDQGVITENIAILNFIADSFGAAGSVPRGDAFEAARCNELLGWFASSVHISFATIWRGSRFTDDESVWPALAAGGKAALKKHFAEIEELCADGWLAGGAFTAADSYAAIFYRWGRRIEMDMGGYPRWAALVARVVDRPAVQRVLEREGWKRSDFVTS</sequence>
<dbReference type="SFLD" id="SFLDG01150">
    <property type="entry name" value="Main.1:_Beta-like"/>
    <property type="match status" value="1"/>
</dbReference>
<dbReference type="InterPro" id="IPR036282">
    <property type="entry name" value="Glutathione-S-Trfase_C_sf"/>
</dbReference>
<dbReference type="InterPro" id="IPR004046">
    <property type="entry name" value="GST_C"/>
</dbReference>
<dbReference type="EMBL" id="JAMGBC010000001">
    <property type="protein sequence ID" value="MCL6678675.1"/>
    <property type="molecule type" value="Genomic_DNA"/>
</dbReference>
<protein>
    <submittedName>
        <fullName evidence="4">Glutathione S-transferase N-terminal domain-containing protein</fullName>
    </submittedName>
</protein>
<reference evidence="4" key="1">
    <citation type="submission" date="2022-05" db="EMBL/GenBank/DDBJ databases">
        <authorList>
            <person name="Jo J.-H."/>
            <person name="Im W.-T."/>
        </authorList>
    </citation>
    <scope>NUCLEOTIDE SEQUENCE</scope>
    <source>
        <strain evidence="4">RG327</strain>
    </source>
</reference>
<accession>A0ABT0REG2</accession>
<organism evidence="4 5">
    <name type="scientific">Sphingomonas anseongensis</name>
    <dbReference type="NCBI Taxonomy" id="2908207"/>
    <lineage>
        <taxon>Bacteria</taxon>
        <taxon>Pseudomonadati</taxon>
        <taxon>Pseudomonadota</taxon>
        <taxon>Alphaproteobacteria</taxon>
        <taxon>Sphingomonadales</taxon>
        <taxon>Sphingomonadaceae</taxon>
        <taxon>Sphingomonas</taxon>
    </lineage>
</organism>
<evidence type="ECO:0000256" key="1">
    <source>
        <dbReference type="RuleBase" id="RU003494"/>
    </source>
</evidence>
<dbReference type="InterPro" id="IPR010987">
    <property type="entry name" value="Glutathione-S-Trfase_C-like"/>
</dbReference>
<gene>
    <name evidence="4" type="ORF">LZ519_04990</name>
</gene>
<dbReference type="RefSeq" id="WP_249867616.1">
    <property type="nucleotide sequence ID" value="NZ_JAMGBC010000001.1"/>
</dbReference>
<dbReference type="Pfam" id="PF00043">
    <property type="entry name" value="GST_C"/>
    <property type="match status" value="1"/>
</dbReference>
<evidence type="ECO:0000313" key="5">
    <source>
        <dbReference type="Proteomes" id="UP001165343"/>
    </source>
</evidence>